<dbReference type="Proteomes" id="UP001597244">
    <property type="component" value="Unassembled WGS sequence"/>
</dbReference>
<sequence length="143" mass="16073">MDDCVFCKIIKGDIPSIKVFEDDDVLAFLDISQTTPGHTLLVPKQHVQDIFDYDTDLATRVFDHVPMIARGLRAAFPEMKGLNICNNNGAVAYQSVLHSHIHFIPRYSDADDFSIHFGDHTNQYTTAQLQAIGAKIKQQLEVN</sequence>
<accession>A0ABW4DP11</accession>
<dbReference type="PANTHER" id="PTHR46648:SF1">
    <property type="entry name" value="ADENOSINE 5'-MONOPHOSPHORAMIDASE HNT1"/>
    <property type="match status" value="1"/>
</dbReference>
<dbReference type="InterPro" id="IPR011146">
    <property type="entry name" value="HIT-like"/>
</dbReference>
<dbReference type="InterPro" id="IPR001310">
    <property type="entry name" value="Histidine_triad_HIT"/>
</dbReference>
<dbReference type="EC" id="2.1.1.-" evidence="3"/>
<evidence type="ECO:0000259" key="2">
    <source>
        <dbReference type="PROSITE" id="PS51084"/>
    </source>
</evidence>
<keyword evidence="4" id="KW-1185">Reference proteome</keyword>
<feature type="domain" description="HIT" evidence="2">
    <location>
        <begin position="5"/>
        <end position="115"/>
    </location>
</feature>
<dbReference type="PROSITE" id="PS00892">
    <property type="entry name" value="HIT_1"/>
    <property type="match status" value="1"/>
</dbReference>
<name>A0ABW4DP11_9LACO</name>
<evidence type="ECO:0000313" key="3">
    <source>
        <dbReference type="EMBL" id="MFD1466374.1"/>
    </source>
</evidence>
<organism evidence="3 4">
    <name type="scientific">Lapidilactobacillus mulanensis</name>
    <dbReference type="NCBI Taxonomy" id="2485999"/>
    <lineage>
        <taxon>Bacteria</taxon>
        <taxon>Bacillati</taxon>
        <taxon>Bacillota</taxon>
        <taxon>Bacilli</taxon>
        <taxon>Lactobacillales</taxon>
        <taxon>Lactobacillaceae</taxon>
        <taxon>Lapidilactobacillus</taxon>
    </lineage>
</organism>
<dbReference type="GO" id="GO:0008168">
    <property type="term" value="F:methyltransferase activity"/>
    <property type="evidence" value="ECO:0007669"/>
    <property type="project" value="UniProtKB-KW"/>
</dbReference>
<evidence type="ECO:0000313" key="4">
    <source>
        <dbReference type="Proteomes" id="UP001597244"/>
    </source>
</evidence>
<evidence type="ECO:0000256" key="1">
    <source>
        <dbReference type="PROSITE-ProRule" id="PRU00464"/>
    </source>
</evidence>
<dbReference type="EMBL" id="JBHTOF010000101">
    <property type="protein sequence ID" value="MFD1466374.1"/>
    <property type="molecule type" value="Genomic_DNA"/>
</dbReference>
<dbReference type="RefSeq" id="WP_125577680.1">
    <property type="nucleotide sequence ID" value="NZ_JBHTOF010000101.1"/>
</dbReference>
<protein>
    <submittedName>
        <fullName evidence="3">HIT family protein</fullName>
        <ecNumber evidence="3">2.1.1.-</ecNumber>
    </submittedName>
</protein>
<dbReference type="InterPro" id="IPR036265">
    <property type="entry name" value="HIT-like_sf"/>
</dbReference>
<feature type="short sequence motif" description="Histidine triad motif" evidence="1">
    <location>
        <begin position="98"/>
        <end position="102"/>
    </location>
</feature>
<comment type="caution">
    <text evidence="3">The sequence shown here is derived from an EMBL/GenBank/DDBJ whole genome shotgun (WGS) entry which is preliminary data.</text>
</comment>
<dbReference type="PANTHER" id="PTHR46648">
    <property type="entry name" value="HIT FAMILY PROTEIN 1"/>
    <property type="match status" value="1"/>
</dbReference>
<dbReference type="InterPro" id="IPR019808">
    <property type="entry name" value="Histidine_triad_CS"/>
</dbReference>
<keyword evidence="3" id="KW-0489">Methyltransferase</keyword>
<reference evidence="4" key="1">
    <citation type="journal article" date="2019" name="Int. J. Syst. Evol. Microbiol.">
        <title>The Global Catalogue of Microorganisms (GCM) 10K type strain sequencing project: providing services to taxonomists for standard genome sequencing and annotation.</title>
        <authorList>
            <consortium name="The Broad Institute Genomics Platform"/>
            <consortium name="The Broad Institute Genome Sequencing Center for Infectious Disease"/>
            <person name="Wu L."/>
            <person name="Ma J."/>
        </authorList>
    </citation>
    <scope>NUCLEOTIDE SEQUENCE [LARGE SCALE GENOMIC DNA]</scope>
    <source>
        <strain evidence="4">CCM 8951</strain>
    </source>
</reference>
<gene>
    <name evidence="3" type="ORF">ACFQ4L_09910</name>
</gene>
<proteinExistence type="predicted"/>
<dbReference type="Pfam" id="PF01230">
    <property type="entry name" value="HIT"/>
    <property type="match status" value="1"/>
</dbReference>
<dbReference type="SUPFAM" id="SSF54197">
    <property type="entry name" value="HIT-like"/>
    <property type="match status" value="1"/>
</dbReference>
<dbReference type="GO" id="GO:0032259">
    <property type="term" value="P:methylation"/>
    <property type="evidence" value="ECO:0007669"/>
    <property type="project" value="UniProtKB-KW"/>
</dbReference>
<keyword evidence="3" id="KW-0808">Transferase</keyword>
<dbReference type="PROSITE" id="PS51084">
    <property type="entry name" value="HIT_2"/>
    <property type="match status" value="1"/>
</dbReference>
<dbReference type="PRINTS" id="PR00332">
    <property type="entry name" value="HISTRIAD"/>
</dbReference>
<dbReference type="Gene3D" id="3.30.428.10">
    <property type="entry name" value="HIT-like"/>
    <property type="match status" value="1"/>
</dbReference>
<dbReference type="InterPro" id="IPR039384">
    <property type="entry name" value="HINT"/>
</dbReference>
<dbReference type="CDD" id="cd01277">
    <property type="entry name" value="HINT_subgroup"/>
    <property type="match status" value="1"/>
</dbReference>